<dbReference type="PRINTS" id="PR00080">
    <property type="entry name" value="SDRFAMILY"/>
</dbReference>
<dbReference type="Pfam" id="PF00106">
    <property type="entry name" value="adh_short"/>
    <property type="match status" value="1"/>
</dbReference>
<name>F4MN33_9BACT</name>
<protein>
    <submittedName>
        <fullName evidence="4">Short-chain dehydrogenase/reductase family protein</fullName>
    </submittedName>
</protein>
<dbReference type="EMBL" id="FQ032827">
    <property type="protein sequence ID" value="CBL87546.1"/>
    <property type="molecule type" value="Genomic_DNA"/>
</dbReference>
<dbReference type="CDD" id="cd05233">
    <property type="entry name" value="SDR_c"/>
    <property type="match status" value="1"/>
</dbReference>
<dbReference type="GO" id="GO:0016491">
    <property type="term" value="F:oxidoreductase activity"/>
    <property type="evidence" value="ECO:0007669"/>
    <property type="project" value="UniProtKB-KW"/>
</dbReference>
<keyword evidence="2" id="KW-0560">Oxidoreductase</keyword>
<gene>
    <name evidence="4" type="ORF">S18_906_0004</name>
</gene>
<sequence>MNIIITGCSKGIGYELVKLMSCENKVYAVSRNILPIEKLKSNSNYSDNIIPLSFDVAQLKQSQFDQLIYENRIDVLINNAGRLINKPFVEITKSDYDAVMETNFFGVVNMIQLSLNKLTNASGQIINIGSVGGLQGSVKFPGLSMYSSSKGALSILTECLALELSELNIKVNCLALGAVQTEMLGEAFPGYKADISSSEMADYIYNFIRNSSKLSNGLNIPVKKTNP</sequence>
<evidence type="ECO:0000256" key="3">
    <source>
        <dbReference type="RuleBase" id="RU000363"/>
    </source>
</evidence>
<dbReference type="AlphaFoldDB" id="F4MN33"/>
<dbReference type="InterPro" id="IPR002347">
    <property type="entry name" value="SDR_fam"/>
</dbReference>
<reference evidence="4" key="2">
    <citation type="journal article" date="2012" name="Environ. Microbiol.">
        <title>Genomic content of uncultured Bacteroidetes from contrasting oceanic provinces in the North Atlantic Ocean.</title>
        <authorList>
            <person name="Gomez-Pereira P.R."/>
            <person name="Schuler M."/>
            <person name="Fuchs B.M."/>
            <person name="Bennke C."/>
            <person name="Teeling H."/>
            <person name="Waldmann J."/>
            <person name="Richter M."/>
            <person name="Barbe V."/>
            <person name="Bataille E."/>
            <person name="Glockner F.O."/>
            <person name="Amann R."/>
        </authorList>
    </citation>
    <scope>NUCLEOTIDE SEQUENCE</scope>
</reference>
<evidence type="ECO:0000256" key="1">
    <source>
        <dbReference type="ARBA" id="ARBA00006484"/>
    </source>
</evidence>
<dbReference type="Gene3D" id="3.40.50.720">
    <property type="entry name" value="NAD(P)-binding Rossmann-like Domain"/>
    <property type="match status" value="1"/>
</dbReference>
<accession>F4MN33</accession>
<dbReference type="PANTHER" id="PTHR43976">
    <property type="entry name" value="SHORT CHAIN DEHYDROGENASE"/>
    <property type="match status" value="1"/>
</dbReference>
<dbReference type="SUPFAM" id="SSF51735">
    <property type="entry name" value="NAD(P)-binding Rossmann-fold domains"/>
    <property type="match status" value="1"/>
</dbReference>
<comment type="similarity">
    <text evidence="1 3">Belongs to the short-chain dehydrogenases/reductases (SDR) family.</text>
</comment>
<evidence type="ECO:0000313" key="4">
    <source>
        <dbReference type="EMBL" id="CBL87546.1"/>
    </source>
</evidence>
<evidence type="ECO:0000256" key="2">
    <source>
        <dbReference type="ARBA" id="ARBA00023002"/>
    </source>
</evidence>
<reference evidence="4" key="1">
    <citation type="submission" date="2010-05" db="EMBL/GenBank/DDBJ databases">
        <authorList>
            <person name="Genoscope - CEA"/>
        </authorList>
    </citation>
    <scope>NUCLEOTIDE SEQUENCE</scope>
</reference>
<dbReference type="InterPro" id="IPR051911">
    <property type="entry name" value="SDR_oxidoreductase"/>
</dbReference>
<dbReference type="InterPro" id="IPR036291">
    <property type="entry name" value="NAD(P)-bd_dom_sf"/>
</dbReference>
<organism evidence="4">
    <name type="scientific">uncultured Flavobacteriia bacterium</name>
    <dbReference type="NCBI Taxonomy" id="212695"/>
    <lineage>
        <taxon>Bacteria</taxon>
        <taxon>Pseudomonadati</taxon>
        <taxon>Bacteroidota</taxon>
        <taxon>Flavobacteriia</taxon>
        <taxon>environmental samples</taxon>
    </lineage>
</organism>
<proteinExistence type="inferred from homology"/>
<dbReference type="PRINTS" id="PR00081">
    <property type="entry name" value="GDHRDH"/>
</dbReference>
<dbReference type="PANTHER" id="PTHR43976:SF16">
    <property type="entry name" value="SHORT-CHAIN DEHYDROGENASE_REDUCTASE FAMILY PROTEIN"/>
    <property type="match status" value="1"/>
</dbReference>